<reference evidence="9 11" key="2">
    <citation type="submission" date="2023-07" db="EMBL/GenBank/DDBJ databases">
        <title>Sequencing the genomes of 1000 actinobacteria strains.</title>
        <authorList>
            <person name="Klenk H.-P."/>
        </authorList>
    </citation>
    <scope>NUCLEOTIDE SEQUENCE [LARGE SCALE GENOMIC DNA]</scope>
    <source>
        <strain evidence="9 11">DSM 44724</strain>
    </source>
</reference>
<evidence type="ECO:0000313" key="10">
    <source>
        <dbReference type="Proteomes" id="UP001145799"/>
    </source>
</evidence>
<dbReference type="Pfam" id="PF00746">
    <property type="entry name" value="Gram_pos_anchor"/>
    <property type="match status" value="1"/>
</dbReference>
<dbReference type="Proteomes" id="UP001145799">
    <property type="component" value="Unassembled WGS sequence"/>
</dbReference>
<dbReference type="NCBIfam" id="TIGR03934">
    <property type="entry name" value="TQXA_dom"/>
    <property type="match status" value="1"/>
</dbReference>
<evidence type="ECO:0000256" key="6">
    <source>
        <dbReference type="SAM" id="SignalP"/>
    </source>
</evidence>
<dbReference type="Pfam" id="PF08341">
    <property type="entry name" value="TED"/>
    <property type="match status" value="1"/>
</dbReference>
<keyword evidence="1" id="KW-0134">Cell wall</keyword>
<keyword evidence="2" id="KW-0964">Secreted</keyword>
<protein>
    <submittedName>
        <fullName evidence="8">Cys-Gln thioester bond-forming surface protein</fullName>
    </submittedName>
    <submittedName>
        <fullName evidence="9">TQXA domain-containing protein/LPXTG-motif cell wall-anchored protein</fullName>
    </submittedName>
</protein>
<gene>
    <name evidence="9" type="ORF">J2S69_003372</name>
    <name evidence="8" type="ORF">O2L01_10995</name>
</gene>
<evidence type="ECO:0000256" key="5">
    <source>
        <dbReference type="SAM" id="Phobius"/>
    </source>
</evidence>
<evidence type="ECO:0000259" key="7">
    <source>
        <dbReference type="PROSITE" id="PS50847"/>
    </source>
</evidence>
<dbReference type="PROSITE" id="PS50847">
    <property type="entry name" value="GRAM_POS_ANCHORING"/>
    <property type="match status" value="1"/>
</dbReference>
<feature type="chain" id="PRO_5040767548" evidence="6">
    <location>
        <begin position="27"/>
        <end position="374"/>
    </location>
</feature>
<dbReference type="EMBL" id="JAVDYD010000001">
    <property type="protein sequence ID" value="MDR7339653.1"/>
    <property type="molecule type" value="Genomic_DNA"/>
</dbReference>
<organism evidence="8 10">
    <name type="scientific">Glycomyces lechevalierae</name>
    <dbReference type="NCBI Taxonomy" id="256034"/>
    <lineage>
        <taxon>Bacteria</taxon>
        <taxon>Bacillati</taxon>
        <taxon>Actinomycetota</taxon>
        <taxon>Actinomycetes</taxon>
        <taxon>Glycomycetales</taxon>
        <taxon>Glycomycetaceae</taxon>
        <taxon>Glycomyces</taxon>
    </lineage>
</organism>
<feature type="signal peptide" evidence="6">
    <location>
        <begin position="1"/>
        <end position="26"/>
    </location>
</feature>
<keyword evidence="11" id="KW-1185">Reference proteome</keyword>
<name>A0A9X3PKJ9_9ACTN</name>
<dbReference type="NCBIfam" id="TIGR01167">
    <property type="entry name" value="LPXTG_anchor"/>
    <property type="match status" value="1"/>
</dbReference>
<evidence type="ECO:0000313" key="9">
    <source>
        <dbReference type="EMBL" id="MDR7339653.1"/>
    </source>
</evidence>
<dbReference type="Proteomes" id="UP001183604">
    <property type="component" value="Unassembled WGS sequence"/>
</dbReference>
<evidence type="ECO:0000256" key="3">
    <source>
        <dbReference type="ARBA" id="ARBA00022729"/>
    </source>
</evidence>
<dbReference type="Gene3D" id="1.10.150.480">
    <property type="match status" value="1"/>
</dbReference>
<dbReference type="InterPro" id="IPR019931">
    <property type="entry name" value="LPXTG_anchor"/>
</dbReference>
<reference evidence="8" key="1">
    <citation type="submission" date="2022-12" db="EMBL/GenBank/DDBJ databases">
        <title>Gycomyces niveus sp.nov., a novel actinomycete isolated from soil in Shouguang.</title>
        <authorList>
            <person name="Yang X."/>
        </authorList>
    </citation>
    <scope>NUCLEOTIDE SEQUENCE</scope>
    <source>
        <strain evidence="8">DSM 44724</strain>
    </source>
</reference>
<evidence type="ECO:0000256" key="1">
    <source>
        <dbReference type="ARBA" id="ARBA00022512"/>
    </source>
</evidence>
<dbReference type="EMBL" id="JAPZVQ010000005">
    <property type="protein sequence ID" value="MDA1385511.1"/>
    <property type="molecule type" value="Genomic_DNA"/>
</dbReference>
<dbReference type="InterPro" id="IPR023849">
    <property type="entry name" value="TQXA_dom"/>
</dbReference>
<keyword evidence="5" id="KW-0472">Membrane</keyword>
<evidence type="ECO:0000256" key="2">
    <source>
        <dbReference type="ARBA" id="ARBA00022525"/>
    </source>
</evidence>
<dbReference type="AlphaFoldDB" id="A0A9X3PKJ9"/>
<keyword evidence="4" id="KW-0572">Peptidoglycan-anchor</keyword>
<dbReference type="RefSeq" id="WP_270121974.1">
    <property type="nucleotide sequence ID" value="NZ_BAAAOM010000004.1"/>
</dbReference>
<evidence type="ECO:0000256" key="4">
    <source>
        <dbReference type="ARBA" id="ARBA00023088"/>
    </source>
</evidence>
<keyword evidence="5" id="KW-1133">Transmembrane helix</keyword>
<accession>A0A9X3PKJ9</accession>
<feature type="domain" description="Gram-positive cocci surface proteins LPxTG" evidence="7">
    <location>
        <begin position="338"/>
        <end position="374"/>
    </location>
</feature>
<dbReference type="InterPro" id="IPR013552">
    <property type="entry name" value="Thioester_dom"/>
</dbReference>
<sequence length="374" mass="39652">MRLKTIRTPLAAAAALLATAFTSAVAGAPAFAEEPEPVSGDIVTAPGLELRGRFDEERYDVWANILGLKPHGGEETLVVYCIDIHTPLDTESPYTEGEWEESGVANLEEVRWVLFSGFPNVAAEDLIEAAGAEVNPDWSDEEAGEVAYAGTQAAVWHYTDGWDLLEDDPVKGGNDGKDDAVLAVYQHLTEETGRVPDPSEFAVDLEGEETATYEDGRFGPYTVRSNAGPVELSADGGTLETEDGGAVESLKDGEQFWIVLDEGADQVTVNGTAGYDLPVGRVFVATSEEALSGDAANPMTSGDSQKLILAQPREGEVPAEWKFALDAPEASAPPKPQLPTTGSSLSIAFAAGVALLVGGMTVIVFAKRRKVSEH</sequence>
<evidence type="ECO:0000313" key="8">
    <source>
        <dbReference type="EMBL" id="MDA1385511.1"/>
    </source>
</evidence>
<keyword evidence="3 6" id="KW-0732">Signal</keyword>
<evidence type="ECO:0000313" key="11">
    <source>
        <dbReference type="Proteomes" id="UP001183604"/>
    </source>
</evidence>
<comment type="caution">
    <text evidence="8">The sequence shown here is derived from an EMBL/GenBank/DDBJ whole genome shotgun (WGS) entry which is preliminary data.</text>
</comment>
<feature type="transmembrane region" description="Helical" evidence="5">
    <location>
        <begin position="345"/>
        <end position="366"/>
    </location>
</feature>
<proteinExistence type="predicted"/>
<keyword evidence="5" id="KW-0812">Transmembrane</keyword>